<dbReference type="EMBL" id="CP000743">
    <property type="protein sequence ID" value="ABR57029.1"/>
    <property type="molecule type" value="Genomic_DNA"/>
</dbReference>
<sequence length="266" mass="29737">MKKIFFVVLLLYFILGVSGELWEDNITNIEDSKTTTDITETFNFPYDLDDITIQNMIVEVNANDVDVGGSDYDETIYIYNTSSNYNLLGELPIGTSFRKFIITDIINNTYYSQGHDRLALKGNTPYKSNNLNIVIYNITGGTQEINDTIGSNKKNWILNWSPDNISKIEITVRKRFGGDFVSVDGDYIGILDAENENTQFTIDGDNATNILSDGVISIKVDKSNIGNDDKIQVNTISVKVEYINNTNSGSGTTTKTPIPLISYCCY</sequence>
<proteinExistence type="predicted"/>
<reference evidence="1" key="1">
    <citation type="submission" date="2007-06" db="EMBL/GenBank/DDBJ databases">
        <title>Complete sequence of Methanococcus aeolicus Nankai-3.</title>
        <authorList>
            <consortium name="US DOE Joint Genome Institute"/>
            <person name="Copeland A."/>
            <person name="Lucas S."/>
            <person name="Lapidus A."/>
            <person name="Barry K."/>
            <person name="Glavina del Rio T."/>
            <person name="Dalin E."/>
            <person name="Tice H."/>
            <person name="Pitluck S."/>
            <person name="Chain P."/>
            <person name="Malfatti S."/>
            <person name="Shin M."/>
            <person name="Vergez L."/>
            <person name="Schmutz J."/>
            <person name="Larimer F."/>
            <person name="Land M."/>
            <person name="Hauser L."/>
            <person name="Kyrpides N."/>
            <person name="Lykidis A."/>
            <person name="Sieprawska-Lupa M."/>
            <person name="Whitman W.B."/>
            <person name="Richardson P."/>
        </authorList>
    </citation>
    <scope>NUCLEOTIDE SEQUENCE [LARGE SCALE GENOMIC DNA]</scope>
    <source>
        <strain evidence="1">Nankai-3</strain>
    </source>
</reference>
<evidence type="ECO:0000313" key="2">
    <source>
        <dbReference type="Proteomes" id="UP000001106"/>
    </source>
</evidence>
<dbReference type="AlphaFoldDB" id="A6UX07"/>
<dbReference type="OrthoDB" id="387348at2157"/>
<name>A6UX07_META3</name>
<protein>
    <submittedName>
        <fullName evidence="1">Uncharacterized protein</fullName>
    </submittedName>
</protein>
<dbReference type="RefSeq" id="WP_011974161.1">
    <property type="nucleotide sequence ID" value="NC_009635.1"/>
</dbReference>
<dbReference type="Proteomes" id="UP000001106">
    <property type="component" value="Chromosome"/>
</dbReference>
<gene>
    <name evidence="1" type="ordered locus">Maeo_1453</name>
</gene>
<keyword evidence="2" id="KW-1185">Reference proteome</keyword>
<dbReference type="HOGENOM" id="CLU_1044310_0_0_2"/>
<evidence type="ECO:0000313" key="1">
    <source>
        <dbReference type="EMBL" id="ABR57029.1"/>
    </source>
</evidence>
<accession>A6UX07</accession>
<dbReference type="KEGG" id="mae:Maeo_1453"/>
<dbReference type="GeneID" id="5327754"/>
<organism evidence="1 2">
    <name type="scientific">Methanococcus aeolicus (strain ATCC BAA-1280 / DSM 17508 / OCM 812 / Nankai-3)</name>
    <dbReference type="NCBI Taxonomy" id="419665"/>
    <lineage>
        <taxon>Archaea</taxon>
        <taxon>Methanobacteriati</taxon>
        <taxon>Methanobacteriota</taxon>
        <taxon>Methanomada group</taxon>
        <taxon>Methanococci</taxon>
        <taxon>Methanococcales</taxon>
        <taxon>Methanococcaceae</taxon>
        <taxon>Methanococcus</taxon>
    </lineage>
</organism>